<keyword evidence="2" id="KW-1185">Reference proteome</keyword>
<reference evidence="1" key="1">
    <citation type="submission" date="2022-08" db="EMBL/GenBank/DDBJ databases">
        <title>Genome Sequence of Lecanicillium fungicola.</title>
        <authorList>
            <person name="Buettner E."/>
        </authorList>
    </citation>
    <scope>NUCLEOTIDE SEQUENCE</scope>
    <source>
        <strain evidence="1">Babe33</strain>
    </source>
</reference>
<dbReference type="EMBL" id="JANJQO010002804">
    <property type="protein sequence ID" value="KAJ2965919.1"/>
    <property type="molecule type" value="Genomic_DNA"/>
</dbReference>
<gene>
    <name evidence="1" type="ORF">NQ176_g10391</name>
</gene>
<protein>
    <submittedName>
        <fullName evidence="1">Uncharacterized protein</fullName>
    </submittedName>
</protein>
<evidence type="ECO:0000313" key="1">
    <source>
        <dbReference type="EMBL" id="KAJ2965919.1"/>
    </source>
</evidence>
<proteinExistence type="predicted"/>
<organism evidence="1 2">
    <name type="scientific">Zarea fungicola</name>
    <dbReference type="NCBI Taxonomy" id="93591"/>
    <lineage>
        <taxon>Eukaryota</taxon>
        <taxon>Fungi</taxon>
        <taxon>Dikarya</taxon>
        <taxon>Ascomycota</taxon>
        <taxon>Pezizomycotina</taxon>
        <taxon>Sordariomycetes</taxon>
        <taxon>Hypocreomycetidae</taxon>
        <taxon>Hypocreales</taxon>
        <taxon>Cordycipitaceae</taxon>
        <taxon>Zarea</taxon>
    </lineage>
</organism>
<name>A0ACC1MI32_9HYPO</name>
<sequence length="170" mass="18117">MRSRWPFAIAARQLLRHASLSSPTSLTARVLPSCRHTSSRLLQTTVLARSGAASNPAMAFPCLDAMEDRSATLRRASSTTSSKNSASSSSSSNEPSYTSGVTQVHHVKEPLTLDWGGVLPEFDIAYETWGKLNSEKSNAVLLHTGLSASSHAHSTPENTSPGCTTSFAPM</sequence>
<accession>A0ACC1MI32</accession>
<dbReference type="Proteomes" id="UP001143910">
    <property type="component" value="Unassembled WGS sequence"/>
</dbReference>
<comment type="caution">
    <text evidence="1">The sequence shown here is derived from an EMBL/GenBank/DDBJ whole genome shotgun (WGS) entry which is preliminary data.</text>
</comment>
<evidence type="ECO:0000313" key="2">
    <source>
        <dbReference type="Proteomes" id="UP001143910"/>
    </source>
</evidence>